<dbReference type="OrthoDB" id="2289386at2759"/>
<feature type="region of interest" description="Disordered" evidence="1">
    <location>
        <begin position="122"/>
        <end position="157"/>
    </location>
</feature>
<organism evidence="2">
    <name type="scientific">Rhizopus microsporus var. microsporus</name>
    <dbReference type="NCBI Taxonomy" id="86635"/>
    <lineage>
        <taxon>Eukaryota</taxon>
        <taxon>Fungi</taxon>
        <taxon>Fungi incertae sedis</taxon>
        <taxon>Mucoromycota</taxon>
        <taxon>Mucoromycotina</taxon>
        <taxon>Mucoromycetes</taxon>
        <taxon>Mucorales</taxon>
        <taxon>Mucorineae</taxon>
        <taxon>Rhizopodaceae</taxon>
        <taxon>Rhizopus</taxon>
    </lineage>
</organism>
<name>A0A1X0R5G7_RHIZD</name>
<dbReference type="Proteomes" id="UP000242414">
    <property type="component" value="Unassembled WGS sequence"/>
</dbReference>
<dbReference type="EMBL" id="KV921907">
    <property type="protein sequence ID" value="ORE07265.1"/>
    <property type="molecule type" value="Genomic_DNA"/>
</dbReference>
<gene>
    <name evidence="2" type="ORF">BCV72DRAFT_226990</name>
</gene>
<reference evidence="2" key="1">
    <citation type="journal article" date="2016" name="Proc. Natl. Acad. Sci. U.S.A.">
        <title>Lipid metabolic changes in an early divergent fungus govern the establishment of a mutualistic symbiosis with endobacteria.</title>
        <authorList>
            <person name="Lastovetsky O.A."/>
            <person name="Gaspar M.L."/>
            <person name="Mondo S.J."/>
            <person name="LaButti K.M."/>
            <person name="Sandor L."/>
            <person name="Grigoriev I.V."/>
            <person name="Henry S.A."/>
            <person name="Pawlowska T.E."/>
        </authorList>
    </citation>
    <scope>NUCLEOTIDE SEQUENCE [LARGE SCALE GENOMIC DNA]</scope>
    <source>
        <strain evidence="2">ATCC 52814</strain>
    </source>
</reference>
<dbReference type="AlphaFoldDB" id="A0A1X0R5G7"/>
<proteinExistence type="predicted"/>
<sequence length="468" mass="53861">MFSISTWLEDQKKITKRSKKKAYDYFDFISYFQANEAISNLNFRRALRDAGSMTTDHHHLEAIDEAKALMRQRNNCNSRFGKRYQRFWMERQRADSNKRIEATKANAREQIVQQTAALMKRTASEVAGTSSRSVEGLEPSNEHQRVSDDLSSDGEEQRDPMLEKLMSASQNLKLSLSSLNIIDLADRHSRELYEESLGEQKFRKLFEPTTISWKEEPACKKLIDALSASNVDARDLCQIIRAPIIEAKDYRPMIHYDLRAIEVIAGRWIDLMCSPRNHISMICGERTSALDSGILILQNLFLQFNDRVSFKWIEVEAEGTKRHKWDGVLQNVNDDDDKATVMLIEFAGGFGNQNAKKLENDTEKVYRNAARLLNRRDSNENCQPRIFIVLTQDRTIYFESLTLMTNLTYVRTRAAEIQVPYSPDGLKKTIKHMKDVFAWRDSVISSIQEDTASLRDANLDTNPIPGTP</sequence>
<accession>A0A1X0R5G7</accession>
<dbReference type="VEuPathDB" id="FungiDB:BCV72DRAFT_226990"/>
<protein>
    <submittedName>
        <fullName evidence="2">Uncharacterized protein</fullName>
    </submittedName>
</protein>
<evidence type="ECO:0000256" key="1">
    <source>
        <dbReference type="SAM" id="MobiDB-lite"/>
    </source>
</evidence>
<evidence type="ECO:0000313" key="2">
    <source>
        <dbReference type="EMBL" id="ORE07265.1"/>
    </source>
</evidence>